<keyword evidence="2 4" id="KW-0863">Zinc-finger</keyword>
<dbReference type="PROSITE" id="PS01358">
    <property type="entry name" value="ZF_RANBP2_1"/>
    <property type="match status" value="1"/>
</dbReference>
<feature type="compositionally biased region" description="Basic and acidic residues" evidence="5">
    <location>
        <begin position="293"/>
        <end position="305"/>
    </location>
</feature>
<dbReference type="Proteomes" id="UP000886653">
    <property type="component" value="Unassembled WGS sequence"/>
</dbReference>
<accession>A0A9P6TFT7</accession>
<reference evidence="8" key="1">
    <citation type="submission" date="2013-11" db="EMBL/GenBank/DDBJ databases">
        <title>Genome sequence of the fusiform rust pathogen reveals effectors for host alternation and coevolution with pine.</title>
        <authorList>
            <consortium name="DOE Joint Genome Institute"/>
            <person name="Smith K."/>
            <person name="Pendleton A."/>
            <person name="Kubisiak T."/>
            <person name="Anderson C."/>
            <person name="Salamov A."/>
            <person name="Aerts A."/>
            <person name="Riley R."/>
            <person name="Clum A."/>
            <person name="Lindquist E."/>
            <person name="Ence D."/>
            <person name="Campbell M."/>
            <person name="Kronenberg Z."/>
            <person name="Feau N."/>
            <person name="Dhillon B."/>
            <person name="Hamelin R."/>
            <person name="Burleigh J."/>
            <person name="Smith J."/>
            <person name="Yandell M."/>
            <person name="Nelson C."/>
            <person name="Grigoriev I."/>
            <person name="Davis J."/>
        </authorList>
    </citation>
    <scope>NUCLEOTIDE SEQUENCE</scope>
    <source>
        <strain evidence="8">G11</strain>
    </source>
</reference>
<evidence type="ECO:0008006" key="10">
    <source>
        <dbReference type="Google" id="ProtNLM"/>
    </source>
</evidence>
<evidence type="ECO:0000256" key="4">
    <source>
        <dbReference type="PROSITE-ProRule" id="PRU00322"/>
    </source>
</evidence>
<dbReference type="InterPro" id="IPR013536">
    <property type="entry name" value="WLM_dom"/>
</dbReference>
<feature type="domain" description="RanBP2-type" evidence="6">
    <location>
        <begin position="390"/>
        <end position="420"/>
    </location>
</feature>
<dbReference type="GO" id="GO:0008237">
    <property type="term" value="F:metallopeptidase activity"/>
    <property type="evidence" value="ECO:0007669"/>
    <property type="project" value="TreeGrafter"/>
</dbReference>
<evidence type="ECO:0000256" key="3">
    <source>
        <dbReference type="ARBA" id="ARBA00022833"/>
    </source>
</evidence>
<protein>
    <recommendedName>
        <fullName evidence="10">WLM domain-containing protein</fullName>
    </recommendedName>
</protein>
<dbReference type="GO" id="GO:0005634">
    <property type="term" value="C:nucleus"/>
    <property type="evidence" value="ECO:0007669"/>
    <property type="project" value="TreeGrafter"/>
</dbReference>
<keyword evidence="1" id="KW-0479">Metal-binding</keyword>
<evidence type="ECO:0000256" key="5">
    <source>
        <dbReference type="SAM" id="MobiDB-lite"/>
    </source>
</evidence>
<keyword evidence="3" id="KW-0862">Zinc</keyword>
<dbReference type="AlphaFoldDB" id="A0A9P6TFT7"/>
<evidence type="ECO:0000256" key="1">
    <source>
        <dbReference type="ARBA" id="ARBA00022723"/>
    </source>
</evidence>
<gene>
    <name evidence="8" type="ORF">CROQUDRAFT_38796</name>
</gene>
<evidence type="ECO:0000256" key="2">
    <source>
        <dbReference type="ARBA" id="ARBA00022771"/>
    </source>
</evidence>
<dbReference type="GO" id="GO:0008270">
    <property type="term" value="F:zinc ion binding"/>
    <property type="evidence" value="ECO:0007669"/>
    <property type="project" value="UniProtKB-KW"/>
</dbReference>
<evidence type="ECO:0000259" key="7">
    <source>
        <dbReference type="PROSITE" id="PS51397"/>
    </source>
</evidence>
<comment type="caution">
    <text evidence="8">The sequence shown here is derived from an EMBL/GenBank/DDBJ whole genome shotgun (WGS) entry which is preliminary data.</text>
</comment>
<dbReference type="EMBL" id="MU167222">
    <property type="protein sequence ID" value="KAG0150070.1"/>
    <property type="molecule type" value="Genomic_DNA"/>
</dbReference>
<feature type="domain" description="WLM" evidence="7">
    <location>
        <begin position="1"/>
        <end position="177"/>
    </location>
</feature>
<dbReference type="InterPro" id="IPR053000">
    <property type="entry name" value="WSS1-like_metalloprotease"/>
</dbReference>
<dbReference type="InterPro" id="IPR001876">
    <property type="entry name" value="Znf_RanBP2"/>
</dbReference>
<keyword evidence="9" id="KW-1185">Reference proteome</keyword>
<dbReference type="GO" id="GO:0006281">
    <property type="term" value="P:DNA repair"/>
    <property type="evidence" value="ECO:0007669"/>
    <property type="project" value="TreeGrafter"/>
</dbReference>
<dbReference type="PANTHER" id="PTHR46622">
    <property type="entry name" value="DNA-DEPENDENT METALLOPROTEASE WSS1"/>
    <property type="match status" value="1"/>
</dbReference>
<feature type="region of interest" description="Disordered" evidence="5">
    <location>
        <begin position="185"/>
        <end position="238"/>
    </location>
</feature>
<proteinExistence type="predicted"/>
<dbReference type="PROSITE" id="PS50199">
    <property type="entry name" value="ZF_RANBP2_2"/>
    <property type="match status" value="1"/>
</dbReference>
<sequence length="426" mass="47179">MSFFELTPKPIMKDHRMGLNSFTEYQWNTEFAGRNPMGYLLSVMAHELAHIHERPQFQKLNAQLSYEIQALQARGYYGPGFWSSGQRLKDGASRVGDGALAASDLPQYTCGGSKAYGSGRRIYRPKTITSGRGNKQANQFVGAGRRLESAGQMFFRKRTTTKSAKEARAQAAELRVQAVCASRPTISKPATSNSNSNPASQNASSSRNTISSSSKDSSSRNSVPNCSGTAKEETEQDEEIEIIELESEWEDFDPSLSITPTQAQVEEEKLMLREEMQHLVKDYHTQQTKKKANRTEPPKGTERPGKQMIVLDDDEIEVVHASTKVKRKHGEEEVGTLKLPRPTLEASTRTCSRSSILPHAPLKAMASTSTATLTESNPSPPKLTLRPIEPLACSWKCQVCCTENHADFARCSSCARPKGLPPPNWR</sequence>
<evidence type="ECO:0000313" key="9">
    <source>
        <dbReference type="Proteomes" id="UP000886653"/>
    </source>
</evidence>
<dbReference type="PROSITE" id="PS51397">
    <property type="entry name" value="WLM"/>
    <property type="match status" value="1"/>
</dbReference>
<feature type="region of interest" description="Disordered" evidence="5">
    <location>
        <begin position="283"/>
        <end position="305"/>
    </location>
</feature>
<dbReference type="PANTHER" id="PTHR46622:SF1">
    <property type="entry name" value="DNA-DEPENDENT METALLOPROTEASE WSS1"/>
    <property type="match status" value="1"/>
</dbReference>
<evidence type="ECO:0000313" key="8">
    <source>
        <dbReference type="EMBL" id="KAG0150070.1"/>
    </source>
</evidence>
<feature type="compositionally biased region" description="Low complexity" evidence="5">
    <location>
        <begin position="187"/>
        <end position="225"/>
    </location>
</feature>
<evidence type="ECO:0000259" key="6">
    <source>
        <dbReference type="PROSITE" id="PS50199"/>
    </source>
</evidence>
<dbReference type="Pfam" id="PF08325">
    <property type="entry name" value="WLM"/>
    <property type="match status" value="1"/>
</dbReference>
<name>A0A9P6TFT7_9BASI</name>
<dbReference type="OrthoDB" id="2503838at2759"/>
<organism evidence="8 9">
    <name type="scientific">Cronartium quercuum f. sp. fusiforme G11</name>
    <dbReference type="NCBI Taxonomy" id="708437"/>
    <lineage>
        <taxon>Eukaryota</taxon>
        <taxon>Fungi</taxon>
        <taxon>Dikarya</taxon>
        <taxon>Basidiomycota</taxon>
        <taxon>Pucciniomycotina</taxon>
        <taxon>Pucciniomycetes</taxon>
        <taxon>Pucciniales</taxon>
        <taxon>Coleosporiaceae</taxon>
        <taxon>Cronartium</taxon>
    </lineage>
</organism>